<dbReference type="InterPro" id="IPR039425">
    <property type="entry name" value="RNA_pol_sigma-70-like"/>
</dbReference>
<dbReference type="Proteomes" id="UP001183390">
    <property type="component" value="Unassembled WGS sequence"/>
</dbReference>
<dbReference type="EMBL" id="JAVREP010000009">
    <property type="protein sequence ID" value="MDT0329664.1"/>
    <property type="molecule type" value="Genomic_DNA"/>
</dbReference>
<dbReference type="Pfam" id="PF04542">
    <property type="entry name" value="Sigma70_r2"/>
    <property type="match status" value="1"/>
</dbReference>
<keyword evidence="4" id="KW-0238">DNA-binding</keyword>
<feature type="domain" description="RNA polymerase sigma-70 region 4" evidence="8">
    <location>
        <begin position="153"/>
        <end position="201"/>
    </location>
</feature>
<feature type="region of interest" description="Disordered" evidence="6">
    <location>
        <begin position="1"/>
        <end position="25"/>
    </location>
</feature>
<dbReference type="Gene3D" id="1.10.10.10">
    <property type="entry name" value="Winged helix-like DNA-binding domain superfamily/Winged helix DNA-binding domain"/>
    <property type="match status" value="1"/>
</dbReference>
<dbReference type="PANTHER" id="PTHR43133">
    <property type="entry name" value="RNA POLYMERASE ECF-TYPE SIGMA FACTO"/>
    <property type="match status" value="1"/>
</dbReference>
<dbReference type="Gene3D" id="1.10.1740.10">
    <property type="match status" value="1"/>
</dbReference>
<proteinExistence type="inferred from homology"/>
<feature type="domain" description="RNA polymerase sigma-70 region 2" evidence="7">
    <location>
        <begin position="49"/>
        <end position="115"/>
    </location>
</feature>
<evidence type="ECO:0000259" key="8">
    <source>
        <dbReference type="Pfam" id="PF04545"/>
    </source>
</evidence>
<evidence type="ECO:0000313" key="10">
    <source>
        <dbReference type="Proteomes" id="UP001183390"/>
    </source>
</evidence>
<dbReference type="InterPro" id="IPR036388">
    <property type="entry name" value="WH-like_DNA-bd_sf"/>
</dbReference>
<dbReference type="InterPro" id="IPR007627">
    <property type="entry name" value="RNA_pol_sigma70_r2"/>
</dbReference>
<evidence type="ECO:0000259" key="7">
    <source>
        <dbReference type="Pfam" id="PF04542"/>
    </source>
</evidence>
<keyword evidence="2" id="KW-0805">Transcription regulation</keyword>
<evidence type="ECO:0000256" key="3">
    <source>
        <dbReference type="ARBA" id="ARBA00023082"/>
    </source>
</evidence>
<evidence type="ECO:0000313" key="9">
    <source>
        <dbReference type="EMBL" id="MDT0329664.1"/>
    </source>
</evidence>
<dbReference type="NCBIfam" id="TIGR02937">
    <property type="entry name" value="sigma70-ECF"/>
    <property type="match status" value="1"/>
</dbReference>
<evidence type="ECO:0000256" key="4">
    <source>
        <dbReference type="ARBA" id="ARBA00023125"/>
    </source>
</evidence>
<accession>A0ABU2MAM2</accession>
<evidence type="ECO:0000256" key="6">
    <source>
        <dbReference type="SAM" id="MobiDB-lite"/>
    </source>
</evidence>
<sequence>MRAQVAGSGGFPDRGETRENGGDFAEADPLDGLLRDVAVGDLSAFEAVYRELSGAVFGVARRVLVDTAQAEEVCQEVFLEVWRTSARHDPSRGSVSAWVTTIAHRRAVDRVRSEQAASNRLSALGRLESEATPHDTVPEQVEHRLEREKVRRCLRRLTEQQREVVRLTYYTGYTQRQAADLLRVPLTTVKGRLRDGLIKLRDCLGVMV</sequence>
<dbReference type="SUPFAM" id="SSF88659">
    <property type="entry name" value="Sigma3 and sigma4 domains of RNA polymerase sigma factors"/>
    <property type="match status" value="1"/>
</dbReference>
<dbReference type="CDD" id="cd06171">
    <property type="entry name" value="Sigma70_r4"/>
    <property type="match status" value="1"/>
</dbReference>
<comment type="similarity">
    <text evidence="1">Belongs to the sigma-70 factor family. ECF subfamily.</text>
</comment>
<keyword evidence="10" id="KW-1185">Reference proteome</keyword>
<keyword evidence="3" id="KW-0731">Sigma factor</keyword>
<dbReference type="InterPro" id="IPR014284">
    <property type="entry name" value="RNA_pol_sigma-70_dom"/>
</dbReference>
<name>A0ABU2MAM2_9ACTN</name>
<dbReference type="Pfam" id="PF04545">
    <property type="entry name" value="Sigma70_r4"/>
    <property type="match status" value="1"/>
</dbReference>
<dbReference type="InterPro" id="IPR007630">
    <property type="entry name" value="RNA_pol_sigma70_r4"/>
</dbReference>
<dbReference type="SUPFAM" id="SSF88946">
    <property type="entry name" value="Sigma2 domain of RNA polymerase sigma factors"/>
    <property type="match status" value="1"/>
</dbReference>
<comment type="caution">
    <text evidence="9">The sequence shown here is derived from an EMBL/GenBank/DDBJ whole genome shotgun (WGS) entry which is preliminary data.</text>
</comment>
<gene>
    <name evidence="9" type="primary">sigK</name>
    <name evidence="9" type="ORF">RM479_14690</name>
</gene>
<dbReference type="InterPro" id="IPR013324">
    <property type="entry name" value="RNA_pol_sigma_r3/r4-like"/>
</dbReference>
<dbReference type="InterPro" id="IPR013325">
    <property type="entry name" value="RNA_pol_sigma_r2"/>
</dbReference>
<organism evidence="9 10">
    <name type="scientific">Nocardiopsis lambiniae</name>
    <dbReference type="NCBI Taxonomy" id="3075539"/>
    <lineage>
        <taxon>Bacteria</taxon>
        <taxon>Bacillati</taxon>
        <taxon>Actinomycetota</taxon>
        <taxon>Actinomycetes</taxon>
        <taxon>Streptosporangiales</taxon>
        <taxon>Nocardiopsidaceae</taxon>
        <taxon>Nocardiopsis</taxon>
    </lineage>
</organism>
<protein>
    <submittedName>
        <fullName evidence="9">ECF RNA polymerase sigma factor SigK</fullName>
    </submittedName>
</protein>
<keyword evidence="5" id="KW-0804">Transcription</keyword>
<dbReference type="PANTHER" id="PTHR43133:SF66">
    <property type="entry name" value="ECF RNA POLYMERASE SIGMA FACTOR SIGK"/>
    <property type="match status" value="1"/>
</dbReference>
<reference evidence="10" key="1">
    <citation type="submission" date="2023-07" db="EMBL/GenBank/DDBJ databases">
        <title>30 novel species of actinomycetes from the DSMZ collection.</title>
        <authorList>
            <person name="Nouioui I."/>
        </authorList>
    </citation>
    <scope>NUCLEOTIDE SEQUENCE [LARGE SCALE GENOMIC DNA]</scope>
    <source>
        <strain evidence="10">DSM 44743</strain>
    </source>
</reference>
<dbReference type="NCBIfam" id="NF007228">
    <property type="entry name" value="PRK09646.1"/>
    <property type="match status" value="1"/>
</dbReference>
<evidence type="ECO:0000256" key="1">
    <source>
        <dbReference type="ARBA" id="ARBA00010641"/>
    </source>
</evidence>
<evidence type="ECO:0000256" key="2">
    <source>
        <dbReference type="ARBA" id="ARBA00023015"/>
    </source>
</evidence>
<evidence type="ECO:0000256" key="5">
    <source>
        <dbReference type="ARBA" id="ARBA00023163"/>
    </source>
</evidence>